<dbReference type="NCBIfam" id="TIGR00723">
    <property type="entry name" value="ttdB_fumA_fumB"/>
    <property type="match status" value="1"/>
</dbReference>
<evidence type="ECO:0000313" key="5">
    <source>
        <dbReference type="Proteomes" id="UP000266506"/>
    </source>
</evidence>
<protein>
    <submittedName>
        <fullName evidence="4">Fumarate hydratase subunit beta</fullName>
    </submittedName>
</protein>
<dbReference type="EMBL" id="QXEV01000004">
    <property type="protein sequence ID" value="RIA78044.1"/>
    <property type="molecule type" value="Genomic_DNA"/>
</dbReference>
<dbReference type="AlphaFoldDB" id="A0A397S6Z6"/>
<name>A0A397S6Z6_9MOLU</name>
<evidence type="ECO:0000259" key="3">
    <source>
        <dbReference type="Pfam" id="PF05683"/>
    </source>
</evidence>
<dbReference type="PANTHER" id="PTHR43351:SF2">
    <property type="entry name" value="L(+)-TARTRATE DEHYDRATASE SUBUNIT BETA-RELATED"/>
    <property type="match status" value="1"/>
</dbReference>
<dbReference type="InParanoid" id="A0A397S6Z6"/>
<dbReference type="Pfam" id="PF05683">
    <property type="entry name" value="Fumerase_C"/>
    <property type="match status" value="1"/>
</dbReference>
<keyword evidence="5" id="KW-1185">Reference proteome</keyword>
<comment type="caution">
    <text evidence="4">The sequence shown here is derived from an EMBL/GenBank/DDBJ whole genome shotgun (WGS) entry which is preliminary data.</text>
</comment>
<dbReference type="Gene3D" id="3.20.130.10">
    <property type="entry name" value="Fe-S hydro-lyase, tartrate dehydratase beta-type, catalytic domain"/>
    <property type="match status" value="1"/>
</dbReference>
<keyword evidence="2" id="KW-0456">Lyase</keyword>
<organism evidence="4 5">
    <name type="scientific">Anaeroplasma bactoclasticum</name>
    <dbReference type="NCBI Taxonomy" id="2088"/>
    <lineage>
        <taxon>Bacteria</taxon>
        <taxon>Bacillati</taxon>
        <taxon>Mycoplasmatota</taxon>
        <taxon>Mollicutes</taxon>
        <taxon>Anaeroplasmatales</taxon>
        <taxon>Anaeroplasmataceae</taxon>
        <taxon>Anaeroplasma</taxon>
    </lineage>
</organism>
<dbReference type="InterPro" id="IPR004647">
    <property type="entry name" value="Fe-S_hydro-lyase_TtdB-typ_cat"/>
</dbReference>
<accession>A0A397S6Z6</accession>
<dbReference type="PANTHER" id="PTHR43351">
    <property type="entry name" value="L(+)-TARTRATE DEHYDRATASE SUBUNIT BETA"/>
    <property type="match status" value="1"/>
</dbReference>
<dbReference type="RefSeq" id="WP_119015788.1">
    <property type="nucleotide sequence ID" value="NZ_QXEV01000004.1"/>
</dbReference>
<feature type="domain" description="Fe-S hydro-lyase tartrate dehydratase beta-type catalytic" evidence="3">
    <location>
        <begin position="7"/>
        <end position="172"/>
    </location>
</feature>
<dbReference type="InterPro" id="IPR036660">
    <property type="entry name" value="Fe-S_hydroAse_TtdB_cat_sf"/>
</dbReference>
<dbReference type="OrthoDB" id="9798978at2"/>
<dbReference type="SUPFAM" id="SSF117457">
    <property type="entry name" value="FumA C-terminal domain-like"/>
    <property type="match status" value="1"/>
</dbReference>
<evidence type="ECO:0000313" key="4">
    <source>
        <dbReference type="EMBL" id="RIA78044.1"/>
    </source>
</evidence>
<reference evidence="4 5" key="1">
    <citation type="submission" date="2018-08" db="EMBL/GenBank/DDBJ databases">
        <title>Genomic Encyclopedia of Archaeal and Bacterial Type Strains, Phase II (KMG-II): from individual species to whole genera.</title>
        <authorList>
            <person name="Goeker M."/>
        </authorList>
    </citation>
    <scope>NUCLEOTIDE SEQUENCE [LARGE SCALE GENOMIC DNA]</scope>
    <source>
        <strain evidence="4 5">ATCC 27112</strain>
    </source>
</reference>
<proteinExistence type="inferred from homology"/>
<sequence length="175" mass="19408">MIINYPLDKDKLKDIHVGDVIEFSGVIYTARDAAHMRIKNMLEKGEELPVDFNEAFIYYAGPTPTKPGHVIGSIGPTTSSRMDMFAPMMRQLNVCATIGKGPRDNACTKYYQDNHILYFITTGGCGALLSKAVKKAKEIAFLDLGPESIKRLEVEGFKMICAIDYYGNNIFDGGK</sequence>
<gene>
    <name evidence="4" type="ORF">EI71_00621</name>
</gene>
<evidence type="ECO:0000256" key="1">
    <source>
        <dbReference type="ARBA" id="ARBA00008876"/>
    </source>
</evidence>
<dbReference type="GO" id="GO:0016836">
    <property type="term" value="F:hydro-lyase activity"/>
    <property type="evidence" value="ECO:0007669"/>
    <property type="project" value="InterPro"/>
</dbReference>
<dbReference type="Proteomes" id="UP000266506">
    <property type="component" value="Unassembled WGS sequence"/>
</dbReference>
<comment type="similarity">
    <text evidence="1">Belongs to the class-I fumarase family.</text>
</comment>
<evidence type="ECO:0000256" key="2">
    <source>
        <dbReference type="ARBA" id="ARBA00023239"/>
    </source>
</evidence>